<feature type="transmembrane region" description="Helical" evidence="1">
    <location>
        <begin position="109"/>
        <end position="130"/>
    </location>
</feature>
<keyword evidence="1" id="KW-1133">Transmembrane helix</keyword>
<keyword evidence="3" id="KW-1185">Reference proteome</keyword>
<dbReference type="RefSeq" id="WP_090382362.1">
    <property type="nucleotide sequence ID" value="NZ_FNLC01000002.1"/>
</dbReference>
<feature type="transmembrane region" description="Helical" evidence="1">
    <location>
        <begin position="81"/>
        <end position="102"/>
    </location>
</feature>
<dbReference type="OrthoDB" id="270068at2157"/>
<dbReference type="Proteomes" id="UP000198848">
    <property type="component" value="Unassembled WGS sequence"/>
</dbReference>
<gene>
    <name evidence="2" type="ORF">SAMN04489842_2585</name>
</gene>
<evidence type="ECO:0000256" key="1">
    <source>
        <dbReference type="SAM" id="Phobius"/>
    </source>
</evidence>
<feature type="transmembrane region" description="Helical" evidence="1">
    <location>
        <begin position="136"/>
        <end position="161"/>
    </location>
</feature>
<dbReference type="STRING" id="1095778.SAMN04489842_2585"/>
<keyword evidence="1" id="KW-0472">Membrane</keyword>
<feature type="transmembrane region" description="Helical" evidence="1">
    <location>
        <begin position="41"/>
        <end position="61"/>
    </location>
</feature>
<evidence type="ECO:0000313" key="3">
    <source>
        <dbReference type="Proteomes" id="UP000198848"/>
    </source>
</evidence>
<keyword evidence="1" id="KW-0812">Transmembrane</keyword>
<reference evidence="3" key="1">
    <citation type="submission" date="2016-10" db="EMBL/GenBank/DDBJ databases">
        <authorList>
            <person name="Varghese N."/>
            <person name="Submissions S."/>
        </authorList>
    </citation>
    <scope>NUCLEOTIDE SEQUENCE [LARGE SCALE GENOMIC DNA]</scope>
    <source>
        <strain evidence="3">DSM 24767</strain>
    </source>
</reference>
<name>A0A1H1GSK0_NATTX</name>
<evidence type="ECO:0000313" key="2">
    <source>
        <dbReference type="EMBL" id="SDR16160.1"/>
    </source>
</evidence>
<sequence length="166" mass="17545">MPGIPEPVLGSEPLTWIVAATLSVLVVSLFAYAASRWEFSAVVLIVAGAAGYGLFAAGLWASVRLAFHHLALDPVAEPVTFAWLLVVAGGLLAVQAAIPFFLFARFGYVVPMIGFTAISTLLLFVFLRVGGETDPLALFGFGFAPFFVGSLLVLAVLEAVLRYLLG</sequence>
<proteinExistence type="predicted"/>
<feature type="transmembrane region" description="Helical" evidence="1">
    <location>
        <begin position="14"/>
        <end position="34"/>
    </location>
</feature>
<dbReference type="EMBL" id="FNLC01000002">
    <property type="protein sequence ID" value="SDR16160.1"/>
    <property type="molecule type" value="Genomic_DNA"/>
</dbReference>
<dbReference type="AlphaFoldDB" id="A0A1H1GSK0"/>
<accession>A0A1H1GSK0</accession>
<protein>
    <submittedName>
        <fullName evidence="2">Uncharacterized protein</fullName>
    </submittedName>
</protein>
<organism evidence="2 3">
    <name type="scientific">Natronobacterium texcoconense</name>
    <dbReference type="NCBI Taxonomy" id="1095778"/>
    <lineage>
        <taxon>Archaea</taxon>
        <taxon>Methanobacteriati</taxon>
        <taxon>Methanobacteriota</taxon>
        <taxon>Stenosarchaea group</taxon>
        <taxon>Halobacteria</taxon>
        <taxon>Halobacteriales</taxon>
        <taxon>Natrialbaceae</taxon>
        <taxon>Natronobacterium</taxon>
    </lineage>
</organism>